<dbReference type="Pfam" id="PF04227">
    <property type="entry name" value="Indigoidine_A"/>
    <property type="match status" value="1"/>
</dbReference>
<keyword evidence="2" id="KW-0378">Hydrolase</keyword>
<feature type="compositionally biased region" description="Low complexity" evidence="6">
    <location>
        <begin position="8"/>
        <end position="21"/>
    </location>
</feature>
<dbReference type="PANTHER" id="PTHR42909:SF1">
    <property type="entry name" value="CARBOHYDRATE KINASE PFKB DOMAIN-CONTAINING PROTEIN"/>
    <property type="match status" value="1"/>
</dbReference>
<dbReference type="InterPro" id="IPR022830">
    <property type="entry name" value="Indigdn_synthA-like"/>
</dbReference>
<dbReference type="PANTHER" id="PTHR42909">
    <property type="entry name" value="ZGC:136858"/>
    <property type="match status" value="1"/>
</dbReference>
<protein>
    <submittedName>
        <fullName evidence="7">Uncharacterized protein</fullName>
    </submittedName>
</protein>
<evidence type="ECO:0000256" key="2">
    <source>
        <dbReference type="ARBA" id="ARBA00022801"/>
    </source>
</evidence>
<evidence type="ECO:0000256" key="4">
    <source>
        <dbReference type="ARBA" id="ARBA00023239"/>
    </source>
</evidence>
<evidence type="ECO:0000313" key="7">
    <source>
        <dbReference type="EMBL" id="KAH7557313.1"/>
    </source>
</evidence>
<accession>A0ABQ8HFB5</accession>
<evidence type="ECO:0000256" key="5">
    <source>
        <dbReference type="ARBA" id="ARBA00023295"/>
    </source>
</evidence>
<keyword evidence="5" id="KW-0326">Glycosidase</keyword>
<feature type="region of interest" description="Disordered" evidence="6">
    <location>
        <begin position="1"/>
        <end position="23"/>
    </location>
</feature>
<keyword evidence="1" id="KW-0479">Metal-binding</keyword>
<dbReference type="Gene3D" id="3.40.1790.10">
    <property type="entry name" value="Indigoidine synthase domain"/>
    <property type="match status" value="1"/>
</dbReference>
<evidence type="ECO:0000256" key="3">
    <source>
        <dbReference type="ARBA" id="ARBA00023211"/>
    </source>
</evidence>
<keyword evidence="3" id="KW-0464">Manganese</keyword>
<evidence type="ECO:0000256" key="1">
    <source>
        <dbReference type="ARBA" id="ARBA00022723"/>
    </source>
</evidence>
<reference evidence="7 8" key="1">
    <citation type="submission" date="2021-02" db="EMBL/GenBank/DDBJ databases">
        <title>Plant Genome Project.</title>
        <authorList>
            <person name="Zhang R.-G."/>
        </authorList>
    </citation>
    <scope>NUCLEOTIDE SEQUENCE [LARGE SCALE GENOMIC DNA]</scope>
    <source>
        <tissue evidence="7">Leaves</tissue>
    </source>
</reference>
<gene>
    <name evidence="7" type="ORF">JRO89_XS11G0116300</name>
</gene>
<comment type="caution">
    <text evidence="7">The sequence shown here is derived from an EMBL/GenBank/DDBJ whole genome shotgun (WGS) entry which is preliminary data.</text>
</comment>
<dbReference type="EMBL" id="JAFEMO010000011">
    <property type="protein sequence ID" value="KAH7557313.1"/>
    <property type="molecule type" value="Genomic_DNA"/>
</dbReference>
<proteinExistence type="predicted"/>
<dbReference type="InterPro" id="IPR007342">
    <property type="entry name" value="PsuG"/>
</dbReference>
<dbReference type="Proteomes" id="UP000827721">
    <property type="component" value="Unassembled WGS sequence"/>
</dbReference>
<name>A0ABQ8HFB5_9ROSI</name>
<organism evidence="7 8">
    <name type="scientific">Xanthoceras sorbifolium</name>
    <dbReference type="NCBI Taxonomy" id="99658"/>
    <lineage>
        <taxon>Eukaryota</taxon>
        <taxon>Viridiplantae</taxon>
        <taxon>Streptophyta</taxon>
        <taxon>Embryophyta</taxon>
        <taxon>Tracheophyta</taxon>
        <taxon>Spermatophyta</taxon>
        <taxon>Magnoliopsida</taxon>
        <taxon>eudicotyledons</taxon>
        <taxon>Gunneridae</taxon>
        <taxon>Pentapetalae</taxon>
        <taxon>rosids</taxon>
        <taxon>malvids</taxon>
        <taxon>Sapindales</taxon>
        <taxon>Sapindaceae</taxon>
        <taxon>Xanthoceroideae</taxon>
        <taxon>Xanthoceras</taxon>
    </lineage>
</organism>
<evidence type="ECO:0000256" key="6">
    <source>
        <dbReference type="SAM" id="MobiDB-lite"/>
    </source>
</evidence>
<evidence type="ECO:0000313" key="8">
    <source>
        <dbReference type="Proteomes" id="UP000827721"/>
    </source>
</evidence>
<keyword evidence="4" id="KW-0456">Lyase</keyword>
<dbReference type="SUPFAM" id="SSF110581">
    <property type="entry name" value="Indigoidine synthase A-like"/>
    <property type="match status" value="1"/>
</dbReference>
<sequence>MLAATLCAPTTTSSAPSTSAPRTHLSSRFAMDITSNLTELGKTPVAVISASVKFILDIPWTLEYLETQGVRVAA</sequence>
<keyword evidence="8" id="KW-1185">Reference proteome</keyword>